<dbReference type="NCBIfam" id="NF008869">
    <property type="entry name" value="PRK11904.1"/>
    <property type="match status" value="1"/>
</dbReference>
<protein>
    <recommendedName>
        <fullName evidence="5">Bifunctional protein PutA</fullName>
    </recommendedName>
    <domain>
        <recommendedName>
            <fullName evidence="5">Proline dehydrogenase</fullName>
            <ecNumber evidence="5">1.5.5.2</ecNumber>
        </recommendedName>
        <alternativeName>
            <fullName evidence="5">Proline oxidase</fullName>
        </alternativeName>
    </domain>
    <domain>
        <recommendedName>
            <fullName evidence="5">Delta-1-pyrroline-5-carboxylate dehydrogenase</fullName>
            <shortName evidence="5">P5C dehydrogenase</shortName>
            <ecNumber evidence="5">1.2.1.88</ecNumber>
        </recommendedName>
        <alternativeName>
            <fullName evidence="5">L-glutamate gamma-semialdehyde dehydrogenase</fullName>
        </alternativeName>
    </domain>
</protein>
<keyword evidence="5" id="KW-0274">FAD</keyword>
<keyword evidence="2 5" id="KW-0560">Oxidoreductase</keyword>
<dbReference type="InterPro" id="IPR015590">
    <property type="entry name" value="Aldehyde_DH_dom"/>
</dbReference>
<comment type="similarity">
    <text evidence="5">In the C-terminal section; belongs to the aldehyde dehydrogenase family.</text>
</comment>
<evidence type="ECO:0000259" key="9">
    <source>
        <dbReference type="Pfam" id="PF14850"/>
    </source>
</evidence>
<accession>A0A399QYR8</accession>
<dbReference type="InterPro" id="IPR024082">
    <property type="entry name" value="PRODH_PutA_dom_II"/>
</dbReference>
<dbReference type="InterPro" id="IPR016161">
    <property type="entry name" value="Ald_DH/histidinol_DH"/>
</dbReference>
<keyword evidence="5" id="KW-0804">Transcription</keyword>
<dbReference type="Gene3D" id="1.20.5.460">
    <property type="entry name" value="Single helix bin"/>
    <property type="match status" value="1"/>
</dbReference>
<dbReference type="Pfam" id="PF00171">
    <property type="entry name" value="Aldedh"/>
    <property type="match status" value="1"/>
</dbReference>
<dbReference type="GO" id="GO:0009898">
    <property type="term" value="C:cytoplasmic side of plasma membrane"/>
    <property type="evidence" value="ECO:0007669"/>
    <property type="project" value="TreeGrafter"/>
</dbReference>
<dbReference type="GO" id="GO:0003677">
    <property type="term" value="F:DNA binding"/>
    <property type="evidence" value="ECO:0007669"/>
    <property type="project" value="UniProtKB-KW"/>
</dbReference>
<feature type="active site" evidence="6">
    <location>
        <position position="847"/>
    </location>
</feature>
<gene>
    <name evidence="10" type="primary">putA</name>
    <name evidence="10" type="ORF">D1224_06585</name>
</gene>
<keyword evidence="11" id="KW-1185">Reference proteome</keyword>
<keyword evidence="5" id="KW-0805">Transcription regulation</keyword>
<evidence type="ECO:0000256" key="4">
    <source>
        <dbReference type="ARBA" id="ARBA00048142"/>
    </source>
</evidence>
<name>A0A399QYR8_9PROT</name>
<dbReference type="CDD" id="cd07125">
    <property type="entry name" value="ALDH_PutA-P5CDH"/>
    <property type="match status" value="1"/>
</dbReference>
<dbReference type="EMBL" id="QWGB01000005">
    <property type="protein sequence ID" value="RIJ23913.1"/>
    <property type="molecule type" value="Genomic_DNA"/>
</dbReference>
<dbReference type="PIRSF" id="PIRSF000197">
    <property type="entry name" value="Bifunct_PutA"/>
    <property type="match status" value="1"/>
</dbReference>
<dbReference type="EC" id="1.2.1.88" evidence="5"/>
<keyword evidence="5" id="KW-0678">Repressor</keyword>
<dbReference type="UniPathway" id="UPA00261">
    <property type="reaction ID" value="UER00373"/>
</dbReference>
<dbReference type="GO" id="GO:0003700">
    <property type="term" value="F:DNA-binding transcription factor activity"/>
    <property type="evidence" value="ECO:0007669"/>
    <property type="project" value="InterPro"/>
</dbReference>
<dbReference type="Pfam" id="PF01619">
    <property type="entry name" value="Pro_dh"/>
    <property type="match status" value="1"/>
</dbReference>
<proteinExistence type="inferred from homology"/>
<comment type="pathway">
    <text evidence="1 5">Amino-acid degradation; L-proline degradation into L-glutamate; L-glutamate from L-proline: step 2/2.</text>
</comment>
<keyword evidence="3 5" id="KW-0520">NAD</keyword>
<dbReference type="InterPro" id="IPR029041">
    <property type="entry name" value="FAD-linked_oxidoreductase-like"/>
</dbReference>
<dbReference type="GO" id="GO:0003842">
    <property type="term" value="F:L-glutamate gamma-semialdehyde dehydrogenase activity"/>
    <property type="evidence" value="ECO:0007669"/>
    <property type="project" value="UniProtKB-UniRule"/>
</dbReference>
<comment type="catalytic activity">
    <reaction evidence="4 5">
        <text>L-glutamate 5-semialdehyde + NAD(+) + H2O = L-glutamate + NADH + 2 H(+)</text>
        <dbReference type="Rhea" id="RHEA:30235"/>
        <dbReference type="ChEBI" id="CHEBI:15377"/>
        <dbReference type="ChEBI" id="CHEBI:15378"/>
        <dbReference type="ChEBI" id="CHEBI:29985"/>
        <dbReference type="ChEBI" id="CHEBI:57540"/>
        <dbReference type="ChEBI" id="CHEBI:57945"/>
        <dbReference type="ChEBI" id="CHEBI:58066"/>
        <dbReference type="EC" id="1.2.1.88"/>
    </reaction>
</comment>
<feature type="active site" evidence="6">
    <location>
        <position position="813"/>
    </location>
</feature>
<dbReference type="InterPro" id="IPR025703">
    <property type="entry name" value="Bifunct_PutA"/>
</dbReference>
<dbReference type="EC" id="1.5.5.2" evidence="5"/>
<dbReference type="InterPro" id="IPR005933">
    <property type="entry name" value="PutA_C"/>
</dbReference>
<dbReference type="PROSITE" id="PS00070">
    <property type="entry name" value="ALDEHYDE_DEHYDR_CYS"/>
    <property type="match status" value="1"/>
</dbReference>
<evidence type="ECO:0000256" key="2">
    <source>
        <dbReference type="ARBA" id="ARBA00023002"/>
    </source>
</evidence>
<dbReference type="InterPro" id="IPR002872">
    <property type="entry name" value="Proline_DH_dom"/>
</dbReference>
<dbReference type="Proteomes" id="UP000265431">
    <property type="component" value="Unassembled WGS sequence"/>
</dbReference>
<evidence type="ECO:0000256" key="5">
    <source>
        <dbReference type="PIRNR" id="PIRNR000197"/>
    </source>
</evidence>
<keyword evidence="5" id="KW-0642">Proline metabolism</keyword>
<feature type="domain" description="Proline dehydrogenase PutA" evidence="9">
    <location>
        <begin position="76"/>
        <end position="190"/>
    </location>
</feature>
<comment type="pathway">
    <text evidence="5">Amino-acid degradation; L-proline degradation into L-glutamate; L-glutamate from L-proline: step 1/2.</text>
</comment>
<reference evidence="10 11" key="1">
    <citation type="submission" date="2018-08" db="EMBL/GenBank/DDBJ databases">
        <title>Henriciella mobilis sp. nov., isolated from seawater.</title>
        <authorList>
            <person name="Cheng H."/>
            <person name="Wu Y.-H."/>
            <person name="Xu X.-W."/>
            <person name="Guo L.-L."/>
        </authorList>
    </citation>
    <scope>NUCLEOTIDE SEQUENCE [LARGE SCALE GENOMIC DNA]</scope>
    <source>
        <strain evidence="10 11">CCUG66934</strain>
    </source>
</reference>
<dbReference type="FunFam" id="3.40.309.10:FF:000005">
    <property type="entry name" value="1-pyrroline-5-carboxylate dehydrogenase 1"/>
    <property type="match status" value="1"/>
</dbReference>
<comment type="catalytic activity">
    <reaction evidence="5">
        <text>L-proline + a quinone = (S)-1-pyrroline-5-carboxylate + a quinol + H(+)</text>
        <dbReference type="Rhea" id="RHEA:23784"/>
        <dbReference type="ChEBI" id="CHEBI:15378"/>
        <dbReference type="ChEBI" id="CHEBI:17388"/>
        <dbReference type="ChEBI" id="CHEBI:24646"/>
        <dbReference type="ChEBI" id="CHEBI:60039"/>
        <dbReference type="ChEBI" id="CHEBI:132124"/>
        <dbReference type="EC" id="1.5.5.2"/>
    </reaction>
</comment>
<evidence type="ECO:0000256" key="1">
    <source>
        <dbReference type="ARBA" id="ARBA00004786"/>
    </source>
</evidence>
<dbReference type="InterPro" id="IPR016162">
    <property type="entry name" value="Ald_DH_N"/>
</dbReference>
<dbReference type="Gene3D" id="3.20.20.220">
    <property type="match status" value="1"/>
</dbReference>
<dbReference type="Gene3D" id="3.40.605.10">
    <property type="entry name" value="Aldehyde Dehydrogenase, Chain A, domain 1"/>
    <property type="match status" value="1"/>
</dbReference>
<dbReference type="Pfam" id="PF14850">
    <property type="entry name" value="Pro_dh-DNA_bdg"/>
    <property type="match status" value="1"/>
</dbReference>
<dbReference type="PANTHER" id="PTHR42862:SF1">
    <property type="entry name" value="DELTA-1-PYRROLINE-5-CARBOXYLATE DEHYDROGENASE 2, ISOFORM A-RELATED"/>
    <property type="match status" value="1"/>
</dbReference>
<dbReference type="InterPro" id="IPR016163">
    <property type="entry name" value="Ald_DH_C"/>
</dbReference>
<evidence type="ECO:0000259" key="7">
    <source>
        <dbReference type="Pfam" id="PF00171"/>
    </source>
</evidence>
<dbReference type="GO" id="GO:0010133">
    <property type="term" value="P:L-proline catabolic process to L-glutamate"/>
    <property type="evidence" value="ECO:0007669"/>
    <property type="project" value="UniProtKB-UniRule"/>
</dbReference>
<feature type="domain" description="Aldehyde dehydrogenase" evidence="7">
    <location>
        <begin position="581"/>
        <end position="1034"/>
    </location>
</feature>
<dbReference type="InterPro" id="IPR024089">
    <property type="entry name" value="PRODH_PutA_dom_I/II"/>
</dbReference>
<comment type="caution">
    <text evidence="10">The sequence shown here is derived from an EMBL/GenBank/DDBJ whole genome shotgun (WGS) entry which is preliminary data.</text>
</comment>
<feature type="domain" description="Proline dehydrogenase" evidence="8">
    <location>
        <begin position="211"/>
        <end position="494"/>
    </location>
</feature>
<dbReference type="Gene3D" id="3.40.309.10">
    <property type="entry name" value="Aldehyde Dehydrogenase, Chain A, domain 2"/>
    <property type="match status" value="1"/>
</dbReference>
<comment type="similarity">
    <text evidence="5">In the N-terminal section; belongs to the proline dehydrogenase family.</text>
</comment>
<keyword evidence="5" id="KW-0285">Flavoprotein</keyword>
<dbReference type="InterPro" id="IPR016160">
    <property type="entry name" value="Ald_DH_CS_CYS"/>
</dbReference>
<organism evidence="10 11">
    <name type="scientific">Henriciella barbarensis</name>
    <dbReference type="NCBI Taxonomy" id="86342"/>
    <lineage>
        <taxon>Bacteria</taxon>
        <taxon>Pseudomonadati</taxon>
        <taxon>Pseudomonadota</taxon>
        <taxon>Alphaproteobacteria</taxon>
        <taxon>Hyphomonadales</taxon>
        <taxon>Hyphomonadaceae</taxon>
        <taxon>Henriciella</taxon>
    </lineage>
</organism>
<dbReference type="SUPFAM" id="SSF51730">
    <property type="entry name" value="FAD-linked oxidoreductase"/>
    <property type="match status" value="1"/>
</dbReference>
<evidence type="ECO:0000256" key="6">
    <source>
        <dbReference type="PIRSR" id="PIRSR000197-1"/>
    </source>
</evidence>
<evidence type="ECO:0000256" key="3">
    <source>
        <dbReference type="ARBA" id="ARBA00023027"/>
    </source>
</evidence>
<dbReference type="GO" id="GO:0004657">
    <property type="term" value="F:proline dehydrogenase activity"/>
    <property type="evidence" value="ECO:0007669"/>
    <property type="project" value="UniProtKB-UniRule"/>
</dbReference>
<dbReference type="OrthoDB" id="7168186at2"/>
<sequence>MIVQDRPTTEYTMPDTLTPMTKNWDALDKTKFADEEALVADILKSLPLDERARTAAVRRGRELVRIARAAGRPKGMMESFLEEFGLSNSEGLALMCLAEALLRVPDAGTRDDLIAEKIRSGDWGAHSGQSDSWLVNASTWGLMLTGRVIGAPSDAKRGPSTFVSNLVRESGEPVIRAAMMQAMRIMGEQFVLGRTIDEALKRGRKKVKAGEAANFSFDMLGEGARTYDDAERYFQSYREAIKAVGSDGDASLSPEDKNGISVKLSALHPRYEAVNEVRVHAELYPRLLALCEDAAKANINLCLDAEEADRLVISLQLLERLMREPSLKGWSGLGLAVQAYQKRAQEVIQRLSELAGETGMRLMVRLVKGAYWDTEIKHAHEDGMVNFPVFTTKHGTDINYLACAHALLQASPRIYAQFATHNAHSLATILMMAESEGVTNYEFQRLHGMGEPLYGAAEKGDKVRVYAPVGAHKDLLPYLVRRLLENGANTSFVHSFLDPDVDVEKVVDDPIAKVEAGPRRHPRIPTPPRLYGPMRKNSIGVDLSQASERKVLEDHVDQLRGGKALVAGPIISGKVLSEGGAEVVAPSDTSRRLGTVREASDADVDAALDAATAFQPEWDALGGARRARILSDMGDALEANMDRLVALMAEEAGKTFGDGIAEVREAVDFCRYYAVQAEEKFEGRTRLPGPAGETNHISLHGRGVFACISPWNFPLAIFTGQITAALGAGNTVVAKPAEQAPIIAFEAVRIFQKAGLPVGALHLVPGRGETVGAKLTKDLRVSGVCFTGGTDTARLINKTLADRQGPIIPLIAETGGLNGMFVDTTALREQVIDDVLGSAFGSAGQRCSALRLLFLPDATADFILEGLKGAMDELKIGDPGRADTDVGPVIDSEAREMLQAYMARMETEASVIKTLDTPEGGHFFGPSIIELNSLDQIEKETFGPVLHIVRYKPDNIAEVGAALEAKGYGLTLGVHSRLESFAAKVRAAVKAGNTYINRSMTGAVVGVQPFGGEGLSGTGPKAGGPHYMLRFASERVVTVDITAQGGDPELLSL</sequence>
<dbReference type="InterPro" id="IPR050485">
    <property type="entry name" value="Proline_metab_enzyme"/>
</dbReference>
<dbReference type="SUPFAM" id="SSF81935">
    <property type="entry name" value="N-terminal domain of bifunctional PutA protein"/>
    <property type="match status" value="1"/>
</dbReference>
<evidence type="ECO:0000259" key="8">
    <source>
        <dbReference type="Pfam" id="PF01619"/>
    </source>
</evidence>
<dbReference type="AlphaFoldDB" id="A0A399QYR8"/>
<dbReference type="PANTHER" id="PTHR42862">
    <property type="entry name" value="DELTA-1-PYRROLINE-5-CARBOXYLATE DEHYDROGENASE 1, ISOFORM A-RELATED"/>
    <property type="match status" value="1"/>
</dbReference>
<keyword evidence="5" id="KW-0238">DNA-binding</keyword>
<dbReference type="NCBIfam" id="TIGR01238">
    <property type="entry name" value="D1pyr5carbox3"/>
    <property type="match status" value="1"/>
</dbReference>
<comment type="cofactor">
    <cofactor evidence="5">
        <name>FAD</name>
        <dbReference type="ChEBI" id="CHEBI:57692"/>
    </cofactor>
</comment>
<evidence type="ECO:0000313" key="11">
    <source>
        <dbReference type="Proteomes" id="UP000265431"/>
    </source>
</evidence>
<evidence type="ECO:0000313" key="10">
    <source>
        <dbReference type="EMBL" id="RIJ23913.1"/>
    </source>
</evidence>
<dbReference type="SUPFAM" id="SSF53720">
    <property type="entry name" value="ALDH-like"/>
    <property type="match status" value="1"/>
</dbReference>
<comment type="function">
    <text evidence="5">Oxidizes proline to glutamate for use as a carbon and nitrogen source.</text>
</comment>